<dbReference type="Pfam" id="PF14240">
    <property type="entry name" value="YHYH"/>
    <property type="match status" value="1"/>
</dbReference>
<feature type="domain" description="YHYH" evidence="2">
    <location>
        <begin position="134"/>
        <end position="248"/>
    </location>
</feature>
<proteinExistence type="predicted"/>
<reference evidence="3 4" key="1">
    <citation type="submission" date="2016-10" db="EMBL/GenBank/DDBJ databases">
        <authorList>
            <person name="de Groot N.N."/>
        </authorList>
    </citation>
    <scope>NUCLEOTIDE SEQUENCE [LARGE SCALE GENOMIC DNA]</scope>
    <source>
        <strain evidence="3 4">DSM 22489</strain>
    </source>
</reference>
<sequence length="379" mass="38942">MLTQLLQVGPMNTPRLAACLVLPLSLLPLGSCSSAVTAASSTTSTGNSTTSTTNTYAAAYQAVTWASGVTVAFTSNCSMTVTSSGIPPFHNTYYLTPATGSQTVVATTASGIQLAVAAYATSGISTVNKVSATFNICPTKATSTTATSNGPIGIMTSGEAIFDPYEATGVVAMADNASYTFTSGGVSYTASFIDQCNSHAAGGMGANSGSTWHYHAVPTCWTTTVDGATGPSHIIGIALDGFPIYGGRDVNGSIVDPTTLDACNGITSATPEFPSGAYHYVLPITSSGAAITTKQSSLTCYAGTVNSTVVATMKKFGCNMPFLLADGNARLPDGREVTRAEAAAWLTDMKKQMAGMQMATDKMMPDDMPHHNAMHHSSE</sequence>
<feature type="signal peptide" evidence="1">
    <location>
        <begin position="1"/>
        <end position="38"/>
    </location>
</feature>
<feature type="chain" id="PRO_5009292558" evidence="1">
    <location>
        <begin position="39"/>
        <end position="379"/>
    </location>
</feature>
<organism evidence="3 4">
    <name type="scientific">Bryocella elongata</name>
    <dbReference type="NCBI Taxonomy" id="863522"/>
    <lineage>
        <taxon>Bacteria</taxon>
        <taxon>Pseudomonadati</taxon>
        <taxon>Acidobacteriota</taxon>
        <taxon>Terriglobia</taxon>
        <taxon>Terriglobales</taxon>
        <taxon>Acidobacteriaceae</taxon>
        <taxon>Bryocella</taxon>
    </lineage>
</organism>
<evidence type="ECO:0000256" key="1">
    <source>
        <dbReference type="SAM" id="SignalP"/>
    </source>
</evidence>
<dbReference type="AlphaFoldDB" id="A0A1H6ADM5"/>
<dbReference type="InterPro" id="IPR025924">
    <property type="entry name" value="YHYH_dom"/>
</dbReference>
<keyword evidence="4" id="KW-1185">Reference proteome</keyword>
<dbReference type="Proteomes" id="UP000236728">
    <property type="component" value="Unassembled WGS sequence"/>
</dbReference>
<keyword evidence="1" id="KW-0732">Signal</keyword>
<dbReference type="EMBL" id="FNVA01000005">
    <property type="protein sequence ID" value="SEG45856.1"/>
    <property type="molecule type" value="Genomic_DNA"/>
</dbReference>
<evidence type="ECO:0000313" key="3">
    <source>
        <dbReference type="EMBL" id="SEG45856.1"/>
    </source>
</evidence>
<evidence type="ECO:0000313" key="4">
    <source>
        <dbReference type="Proteomes" id="UP000236728"/>
    </source>
</evidence>
<name>A0A1H6ADM5_9BACT</name>
<accession>A0A1H6ADM5</accession>
<protein>
    <submittedName>
        <fullName evidence="3">YHYH protein</fullName>
    </submittedName>
</protein>
<gene>
    <name evidence="3" type="ORF">SAMN05421819_3041</name>
</gene>
<evidence type="ECO:0000259" key="2">
    <source>
        <dbReference type="Pfam" id="PF14240"/>
    </source>
</evidence>